<comment type="caution">
    <text evidence="1">The sequence shown here is derived from an EMBL/GenBank/DDBJ whole genome shotgun (WGS) entry which is preliminary data.</text>
</comment>
<name>A0A9D5C340_9LILI</name>
<evidence type="ECO:0000313" key="1">
    <source>
        <dbReference type="EMBL" id="KAJ0965229.1"/>
    </source>
</evidence>
<proteinExistence type="predicted"/>
<reference evidence="1" key="1">
    <citation type="submission" date="2021-03" db="EMBL/GenBank/DDBJ databases">
        <authorList>
            <person name="Li Z."/>
            <person name="Yang C."/>
        </authorList>
    </citation>
    <scope>NUCLEOTIDE SEQUENCE</scope>
    <source>
        <strain evidence="1">Dzin_1.0</strain>
        <tissue evidence="1">Leaf</tissue>
    </source>
</reference>
<dbReference type="EMBL" id="JAGGNH010000008">
    <property type="protein sequence ID" value="KAJ0965229.1"/>
    <property type="molecule type" value="Genomic_DNA"/>
</dbReference>
<dbReference type="AlphaFoldDB" id="A0A9D5C340"/>
<sequence>MVAEGFDHAISDKAEIEMEKEEELVLKNLGWKWKGLIKSSHDALNDGSLQAESSYGSYVSSDQLPYRVLA</sequence>
<evidence type="ECO:0000313" key="2">
    <source>
        <dbReference type="Proteomes" id="UP001085076"/>
    </source>
</evidence>
<keyword evidence="2" id="KW-1185">Reference proteome</keyword>
<organism evidence="1 2">
    <name type="scientific">Dioscorea zingiberensis</name>
    <dbReference type="NCBI Taxonomy" id="325984"/>
    <lineage>
        <taxon>Eukaryota</taxon>
        <taxon>Viridiplantae</taxon>
        <taxon>Streptophyta</taxon>
        <taxon>Embryophyta</taxon>
        <taxon>Tracheophyta</taxon>
        <taxon>Spermatophyta</taxon>
        <taxon>Magnoliopsida</taxon>
        <taxon>Liliopsida</taxon>
        <taxon>Dioscoreales</taxon>
        <taxon>Dioscoreaceae</taxon>
        <taxon>Dioscorea</taxon>
    </lineage>
</organism>
<reference evidence="1" key="2">
    <citation type="journal article" date="2022" name="Hortic Res">
        <title>The genome of Dioscorea zingiberensis sheds light on the biosynthesis, origin and evolution of the medicinally important diosgenin saponins.</title>
        <authorList>
            <person name="Li Y."/>
            <person name="Tan C."/>
            <person name="Li Z."/>
            <person name="Guo J."/>
            <person name="Li S."/>
            <person name="Chen X."/>
            <person name="Wang C."/>
            <person name="Dai X."/>
            <person name="Yang H."/>
            <person name="Song W."/>
            <person name="Hou L."/>
            <person name="Xu J."/>
            <person name="Tong Z."/>
            <person name="Xu A."/>
            <person name="Yuan X."/>
            <person name="Wang W."/>
            <person name="Yang Q."/>
            <person name="Chen L."/>
            <person name="Sun Z."/>
            <person name="Wang K."/>
            <person name="Pan B."/>
            <person name="Chen J."/>
            <person name="Bao Y."/>
            <person name="Liu F."/>
            <person name="Qi X."/>
            <person name="Gang D.R."/>
            <person name="Wen J."/>
            <person name="Li J."/>
        </authorList>
    </citation>
    <scope>NUCLEOTIDE SEQUENCE</scope>
    <source>
        <strain evidence="1">Dzin_1.0</strain>
    </source>
</reference>
<protein>
    <submittedName>
        <fullName evidence="1">Uncharacterized protein</fullName>
    </submittedName>
</protein>
<dbReference type="Proteomes" id="UP001085076">
    <property type="component" value="Miscellaneous, Linkage group lg08"/>
</dbReference>
<accession>A0A9D5C340</accession>
<gene>
    <name evidence="1" type="ORF">J5N97_026367</name>
</gene>